<dbReference type="GO" id="GO:0046677">
    <property type="term" value="P:response to antibiotic"/>
    <property type="evidence" value="ECO:0007669"/>
    <property type="project" value="TreeGrafter"/>
</dbReference>
<dbReference type="RefSeq" id="WP_208631375.1">
    <property type="nucleotide sequence ID" value="NZ_JASPFP010000001.1"/>
</dbReference>
<name>A0A2T5GMF4_9SPHN</name>
<evidence type="ECO:0000256" key="1">
    <source>
        <dbReference type="ARBA" id="ARBA00004196"/>
    </source>
</evidence>
<evidence type="ECO:0000259" key="6">
    <source>
        <dbReference type="Pfam" id="PF25967"/>
    </source>
</evidence>
<dbReference type="Pfam" id="PF25876">
    <property type="entry name" value="HH_MFP_RND"/>
    <property type="match status" value="1"/>
</dbReference>
<dbReference type="FunFam" id="2.40.420.20:FF:000001">
    <property type="entry name" value="Efflux RND transporter periplasmic adaptor subunit"/>
    <property type="match status" value="1"/>
</dbReference>
<evidence type="ECO:0000259" key="5">
    <source>
        <dbReference type="Pfam" id="PF25944"/>
    </source>
</evidence>
<feature type="domain" description="Multidrug resistance protein MdtA-like C-terminal permuted SH3" evidence="6">
    <location>
        <begin position="327"/>
        <end position="387"/>
    </location>
</feature>
<dbReference type="GO" id="GO:0005886">
    <property type="term" value="C:plasma membrane"/>
    <property type="evidence" value="ECO:0007669"/>
    <property type="project" value="TreeGrafter"/>
</dbReference>
<dbReference type="EMBL" id="QAOG01000003">
    <property type="protein sequence ID" value="PTQ60519.1"/>
    <property type="molecule type" value="Genomic_DNA"/>
</dbReference>
<organism evidence="7 8">
    <name type="scientific">Sphingomonas aurantiaca</name>
    <dbReference type="NCBI Taxonomy" id="185949"/>
    <lineage>
        <taxon>Bacteria</taxon>
        <taxon>Pseudomonadati</taxon>
        <taxon>Pseudomonadota</taxon>
        <taxon>Alphaproteobacteria</taxon>
        <taxon>Sphingomonadales</taxon>
        <taxon>Sphingomonadaceae</taxon>
        <taxon>Sphingomonas</taxon>
    </lineage>
</organism>
<evidence type="ECO:0000313" key="7">
    <source>
        <dbReference type="EMBL" id="PTQ60519.1"/>
    </source>
</evidence>
<dbReference type="Gene3D" id="2.40.50.100">
    <property type="match status" value="1"/>
</dbReference>
<dbReference type="SUPFAM" id="SSF111369">
    <property type="entry name" value="HlyD-like secretion proteins"/>
    <property type="match status" value="1"/>
</dbReference>
<accession>A0A2T5GMF4</accession>
<dbReference type="InterPro" id="IPR058626">
    <property type="entry name" value="MdtA-like_b-barrel"/>
</dbReference>
<dbReference type="InterPro" id="IPR058627">
    <property type="entry name" value="MdtA-like_C"/>
</dbReference>
<dbReference type="AlphaFoldDB" id="A0A2T5GMF4"/>
<comment type="similarity">
    <text evidence="2">Belongs to the membrane fusion protein (MFP) (TC 8.A.1) family.</text>
</comment>
<dbReference type="PANTHER" id="PTHR30158">
    <property type="entry name" value="ACRA/E-RELATED COMPONENT OF DRUG EFFLUX TRANSPORTER"/>
    <property type="match status" value="1"/>
</dbReference>
<evidence type="ECO:0000256" key="2">
    <source>
        <dbReference type="ARBA" id="ARBA00009477"/>
    </source>
</evidence>
<dbReference type="PANTHER" id="PTHR30158:SF24">
    <property type="entry name" value="HLYD FAMILY SECRETION PROTEIN"/>
    <property type="match status" value="1"/>
</dbReference>
<dbReference type="NCBIfam" id="TIGR01730">
    <property type="entry name" value="RND_mfp"/>
    <property type="match status" value="1"/>
</dbReference>
<gene>
    <name evidence="7" type="ORF">C8J26_2231</name>
</gene>
<dbReference type="InterPro" id="IPR058625">
    <property type="entry name" value="MdtA-like_BSH"/>
</dbReference>
<dbReference type="Pfam" id="PF25967">
    <property type="entry name" value="RND-MFP_C"/>
    <property type="match status" value="1"/>
</dbReference>
<dbReference type="Pfam" id="PF25944">
    <property type="entry name" value="Beta-barrel_RND"/>
    <property type="match status" value="1"/>
</dbReference>
<proteinExistence type="inferred from homology"/>
<feature type="domain" description="Multidrug resistance protein MdtA-like beta-barrel" evidence="5">
    <location>
        <begin position="239"/>
        <end position="321"/>
    </location>
</feature>
<sequence length="425" mass="44457">MNMLTTITAANDADVVATPPAGRHRRPAWQRGAMVLVPVALLGAVGVKLFDHPDAAMAAPPPASVTVAAPLVRQVSEWDDYVGRFAPSRSVEIRPRVAGEVTGVHFHDGDIVRKGQLLFTIDSRPFAAALAEAHANVASARSALSLARNDLGRAQRLVADEAVSAGEVDALRGKLEAATAALAAAQARERARALDVGFTQVRAPIGGRISDRRVDAGNQVAGGEGTGGTVLTTINALDPIYFNFDGSEALYLKTQRARQPGAAPAAVEIQLQDETEHRWKGKLDFTDNGLDQRSGTIRGRAVIANPGYFLTPGMFGNMRLASAGTRQALLVPDDAVQTDQARKVLLTIDAKNVVSQKPVELGPVVDGLRIVRSGIGPNDRVIIQGTQMAMPGATVAPKAGRIAVATGAAAPASVQPISGEATLSK</sequence>
<dbReference type="GO" id="GO:0030313">
    <property type="term" value="C:cell envelope"/>
    <property type="evidence" value="ECO:0007669"/>
    <property type="project" value="UniProtKB-SubCell"/>
</dbReference>
<protein>
    <submittedName>
        <fullName evidence="7">RND family efflux transporter MFP subunit</fullName>
    </submittedName>
</protein>
<feature type="domain" description="Multidrug resistance protein MdtA-like alpha-helical hairpin" evidence="3">
    <location>
        <begin position="130"/>
        <end position="187"/>
    </location>
</feature>
<dbReference type="InterPro" id="IPR058624">
    <property type="entry name" value="MdtA-like_HH"/>
</dbReference>
<evidence type="ECO:0000259" key="4">
    <source>
        <dbReference type="Pfam" id="PF25917"/>
    </source>
</evidence>
<evidence type="ECO:0000259" key="3">
    <source>
        <dbReference type="Pfam" id="PF25876"/>
    </source>
</evidence>
<dbReference type="Gene3D" id="2.40.420.20">
    <property type="match status" value="1"/>
</dbReference>
<comment type="caution">
    <text evidence="7">The sequence shown here is derived from an EMBL/GenBank/DDBJ whole genome shotgun (WGS) entry which is preliminary data.</text>
</comment>
<feature type="domain" description="Multidrug resistance protein MdtA-like barrel-sandwich hybrid" evidence="4">
    <location>
        <begin position="89"/>
        <end position="226"/>
    </location>
</feature>
<dbReference type="Gene3D" id="1.10.287.470">
    <property type="entry name" value="Helix hairpin bin"/>
    <property type="match status" value="1"/>
</dbReference>
<dbReference type="GO" id="GO:0022857">
    <property type="term" value="F:transmembrane transporter activity"/>
    <property type="evidence" value="ECO:0007669"/>
    <property type="project" value="InterPro"/>
</dbReference>
<keyword evidence="8" id="KW-1185">Reference proteome</keyword>
<reference evidence="7 8" key="1">
    <citation type="submission" date="2018-04" db="EMBL/GenBank/DDBJ databases">
        <title>Genomic Encyclopedia of Type Strains, Phase III (KMG-III): the genomes of soil and plant-associated and newly described type strains.</title>
        <authorList>
            <person name="Whitman W."/>
        </authorList>
    </citation>
    <scope>NUCLEOTIDE SEQUENCE [LARGE SCALE GENOMIC DNA]</scope>
    <source>
        <strain evidence="7 8">MA101b</strain>
    </source>
</reference>
<dbReference type="InterPro" id="IPR006143">
    <property type="entry name" value="RND_pump_MFP"/>
</dbReference>
<dbReference type="Gene3D" id="2.40.30.170">
    <property type="match status" value="1"/>
</dbReference>
<dbReference type="Pfam" id="PF25917">
    <property type="entry name" value="BSH_RND"/>
    <property type="match status" value="1"/>
</dbReference>
<comment type="subcellular location">
    <subcellularLocation>
        <location evidence="1">Cell envelope</location>
    </subcellularLocation>
</comment>
<dbReference type="Proteomes" id="UP000244189">
    <property type="component" value="Unassembled WGS sequence"/>
</dbReference>
<evidence type="ECO:0000313" key="8">
    <source>
        <dbReference type="Proteomes" id="UP000244189"/>
    </source>
</evidence>